<keyword evidence="4" id="KW-1185">Reference proteome</keyword>
<protein>
    <recommendedName>
        <fullName evidence="2">Serpin domain-containing protein</fullName>
    </recommendedName>
</protein>
<organism evidence="3 4">
    <name type="scientific">Actinospica durhamensis</name>
    <dbReference type="NCBI Taxonomy" id="1508375"/>
    <lineage>
        <taxon>Bacteria</taxon>
        <taxon>Bacillati</taxon>
        <taxon>Actinomycetota</taxon>
        <taxon>Actinomycetes</taxon>
        <taxon>Catenulisporales</taxon>
        <taxon>Actinospicaceae</taxon>
        <taxon>Actinospica</taxon>
    </lineage>
</organism>
<dbReference type="Gene3D" id="3.30.497.10">
    <property type="entry name" value="Antithrombin, subunit I, domain 2"/>
    <property type="match status" value="2"/>
</dbReference>
<dbReference type="SUPFAM" id="SSF56574">
    <property type="entry name" value="Serpins"/>
    <property type="match status" value="2"/>
</dbReference>
<sequence length="456" mass="49088">MSGPRHVKPVDAVNRMTRQWIRTCPDQSSVFCAPSAWPLLGLLAHAADGPGRKELEHAVGLPANDARAGALEILGLLREMTATNSALGIWARAQCPLDPPWTTGLPLGTVGHLTGDPVRDGPLLDGWARQHTGGLIEKMPVEVDDETLLVLATAMSVRTSWIRPFTESGYPTWSDEGVWRDRRYYTLWRASRIVDRVSVAATNHGEITCLEILGKEGVTVHLVIGEQGRSAREVLEGGLLARSGYGRRGGELRIGETAPALAVERVPDNEPDDRLLIHMPRFSVDASHDLLEHPEVFGLDTVTDRLRGHFPAISAQPLAVSQARQSAAARFTAKGFEAAAVTAIALMAGGMPPVPPRRVKQIRVELDRPFGFFASHRASGLILAAGWVAEPEAYEPTVEDLEVRASLRELARSGREVRDRDRQAGLLGERGQFGLPGPGAVAVGAAGVAGDQKPAG</sequence>
<evidence type="ECO:0000313" key="3">
    <source>
        <dbReference type="EMBL" id="MBR7835198.1"/>
    </source>
</evidence>
<dbReference type="InterPro" id="IPR000215">
    <property type="entry name" value="Serpin_fam"/>
</dbReference>
<evidence type="ECO:0000256" key="1">
    <source>
        <dbReference type="RuleBase" id="RU000411"/>
    </source>
</evidence>
<gene>
    <name evidence="3" type="ORF">KDL01_18135</name>
</gene>
<dbReference type="Pfam" id="PF00079">
    <property type="entry name" value="Serpin"/>
    <property type="match status" value="1"/>
</dbReference>
<dbReference type="EMBL" id="JAGSOG010000086">
    <property type="protein sequence ID" value="MBR7835198.1"/>
    <property type="molecule type" value="Genomic_DNA"/>
</dbReference>
<proteinExistence type="inferred from homology"/>
<dbReference type="GO" id="GO:0004867">
    <property type="term" value="F:serine-type endopeptidase inhibitor activity"/>
    <property type="evidence" value="ECO:0007669"/>
    <property type="project" value="InterPro"/>
</dbReference>
<evidence type="ECO:0000259" key="2">
    <source>
        <dbReference type="SMART" id="SM00093"/>
    </source>
</evidence>
<dbReference type="PANTHER" id="PTHR11461">
    <property type="entry name" value="SERINE PROTEASE INHIBITOR, SERPIN"/>
    <property type="match status" value="1"/>
</dbReference>
<feature type="domain" description="Serpin" evidence="2">
    <location>
        <begin position="14"/>
        <end position="391"/>
    </location>
</feature>
<comment type="caution">
    <text evidence="3">The sequence shown here is derived from an EMBL/GenBank/DDBJ whole genome shotgun (WGS) entry which is preliminary data.</text>
</comment>
<dbReference type="InterPro" id="IPR023796">
    <property type="entry name" value="Serpin_dom"/>
</dbReference>
<dbReference type="InterPro" id="IPR036186">
    <property type="entry name" value="Serpin_sf"/>
</dbReference>
<dbReference type="InterPro" id="IPR042178">
    <property type="entry name" value="Serpin_sf_1"/>
</dbReference>
<reference evidence="3" key="1">
    <citation type="submission" date="2021-04" db="EMBL/GenBank/DDBJ databases">
        <title>Genome based classification of Actinospica acidithermotolerans sp. nov., an actinobacterium isolated from an Indonesian hot spring.</title>
        <authorList>
            <person name="Kusuma A.B."/>
            <person name="Putra K.E."/>
            <person name="Nafisah S."/>
            <person name="Loh J."/>
            <person name="Nouioui I."/>
            <person name="Goodfellow M."/>
        </authorList>
    </citation>
    <scope>NUCLEOTIDE SEQUENCE</scope>
    <source>
        <strain evidence="3">CSCA 57</strain>
    </source>
</reference>
<accession>A0A941ISS1</accession>
<dbReference type="AlphaFoldDB" id="A0A941ISS1"/>
<dbReference type="Proteomes" id="UP000675781">
    <property type="component" value="Unassembled WGS sequence"/>
</dbReference>
<dbReference type="SMART" id="SM00093">
    <property type="entry name" value="SERPIN"/>
    <property type="match status" value="1"/>
</dbReference>
<dbReference type="PANTHER" id="PTHR11461:SF211">
    <property type="entry name" value="GH10112P-RELATED"/>
    <property type="match status" value="1"/>
</dbReference>
<comment type="similarity">
    <text evidence="1">Belongs to the serpin family.</text>
</comment>
<name>A0A941ISS1_9ACTN</name>
<evidence type="ECO:0000313" key="4">
    <source>
        <dbReference type="Proteomes" id="UP000675781"/>
    </source>
</evidence>
<dbReference type="GO" id="GO:0005615">
    <property type="term" value="C:extracellular space"/>
    <property type="evidence" value="ECO:0007669"/>
    <property type="project" value="InterPro"/>
</dbReference>